<reference evidence="1 2" key="1">
    <citation type="submission" date="2021-06" db="EMBL/GenBank/DDBJ databases">
        <title>Caerostris darwini draft genome.</title>
        <authorList>
            <person name="Kono N."/>
            <person name="Arakawa K."/>
        </authorList>
    </citation>
    <scope>NUCLEOTIDE SEQUENCE [LARGE SCALE GENOMIC DNA]</scope>
</reference>
<accession>A0AAV4N8V5</accession>
<proteinExistence type="predicted"/>
<sequence>MTACAGNWFCFPFNAGDRTAATRKLLFPPAVASSVVRWAYLFGDIIGLWLQRFCGKEGNPFNKYLGEREVFDKSGFILLEKGWCLKSIATIIRPSSLTSAEALPKIRDSTQC</sequence>
<protein>
    <submittedName>
        <fullName evidence="1">Uncharacterized protein</fullName>
    </submittedName>
</protein>
<dbReference type="Proteomes" id="UP001054837">
    <property type="component" value="Unassembled WGS sequence"/>
</dbReference>
<comment type="caution">
    <text evidence="1">The sequence shown here is derived from an EMBL/GenBank/DDBJ whole genome shotgun (WGS) entry which is preliminary data.</text>
</comment>
<organism evidence="1 2">
    <name type="scientific">Caerostris darwini</name>
    <dbReference type="NCBI Taxonomy" id="1538125"/>
    <lineage>
        <taxon>Eukaryota</taxon>
        <taxon>Metazoa</taxon>
        <taxon>Ecdysozoa</taxon>
        <taxon>Arthropoda</taxon>
        <taxon>Chelicerata</taxon>
        <taxon>Arachnida</taxon>
        <taxon>Araneae</taxon>
        <taxon>Araneomorphae</taxon>
        <taxon>Entelegynae</taxon>
        <taxon>Araneoidea</taxon>
        <taxon>Araneidae</taxon>
        <taxon>Caerostris</taxon>
    </lineage>
</organism>
<gene>
    <name evidence="1" type="ORF">CDAR_481391</name>
</gene>
<name>A0AAV4N8V5_9ARAC</name>
<evidence type="ECO:0000313" key="1">
    <source>
        <dbReference type="EMBL" id="GIX80779.1"/>
    </source>
</evidence>
<dbReference type="AlphaFoldDB" id="A0AAV4N8V5"/>
<keyword evidence="2" id="KW-1185">Reference proteome</keyword>
<dbReference type="EMBL" id="BPLQ01001323">
    <property type="protein sequence ID" value="GIX80779.1"/>
    <property type="molecule type" value="Genomic_DNA"/>
</dbReference>
<evidence type="ECO:0000313" key="2">
    <source>
        <dbReference type="Proteomes" id="UP001054837"/>
    </source>
</evidence>